<dbReference type="GeneID" id="94194532"/>
<proteinExistence type="predicted"/>
<feature type="chain" id="PRO_5043921182" evidence="1">
    <location>
        <begin position="30"/>
        <end position="109"/>
    </location>
</feature>
<dbReference type="InterPro" id="IPR056316">
    <property type="entry name" value="Microp_apicomplexa_2"/>
</dbReference>
<sequence length="109" mass="11976">MDPAAPFKRLLRCLLLLCLLTSSVIPTQADEKAGDNMDLAAIVKKIKKGALYFTDCTIDQLAEFCTAETMLNFECFRTIGKCIPGTIRMAMLEGEDTESEDMSSSGDEL</sequence>
<dbReference type="Proteomes" id="UP001497744">
    <property type="component" value="Unassembled WGS sequence"/>
</dbReference>
<keyword evidence="3" id="KW-1185">Reference proteome</keyword>
<evidence type="ECO:0000313" key="3">
    <source>
        <dbReference type="Proteomes" id="UP001497744"/>
    </source>
</evidence>
<protein>
    <submittedName>
        <fullName evidence="2">Membrane protein, putative</fullName>
    </submittedName>
</protein>
<accession>A0AAV4LT83</accession>
<evidence type="ECO:0000313" key="2">
    <source>
        <dbReference type="EMBL" id="GIX63051.1"/>
    </source>
</evidence>
<gene>
    <name evidence="2" type="ORF">BcabD6B2_24860</name>
</gene>
<dbReference type="Pfam" id="PF23483">
    <property type="entry name" value="Microp_apicomplexa_2"/>
    <property type="match status" value="1"/>
</dbReference>
<dbReference type="AlphaFoldDB" id="A0AAV4LT83"/>
<keyword evidence="1" id="KW-0732">Signal</keyword>
<feature type="signal peptide" evidence="1">
    <location>
        <begin position="1"/>
        <end position="29"/>
    </location>
</feature>
<dbReference type="RefSeq" id="XP_067715120.1">
    <property type="nucleotide sequence ID" value="XM_067859019.1"/>
</dbReference>
<name>A0AAV4LT83_BABCB</name>
<comment type="caution">
    <text evidence="2">The sequence shown here is derived from an EMBL/GenBank/DDBJ whole genome shotgun (WGS) entry which is preliminary data.</text>
</comment>
<organism evidence="2 3">
    <name type="scientific">Babesia caballi</name>
    <dbReference type="NCBI Taxonomy" id="5871"/>
    <lineage>
        <taxon>Eukaryota</taxon>
        <taxon>Sar</taxon>
        <taxon>Alveolata</taxon>
        <taxon>Apicomplexa</taxon>
        <taxon>Aconoidasida</taxon>
        <taxon>Piroplasmida</taxon>
        <taxon>Babesiidae</taxon>
        <taxon>Babesia</taxon>
    </lineage>
</organism>
<dbReference type="EMBL" id="BPLF01000002">
    <property type="protein sequence ID" value="GIX63051.1"/>
    <property type="molecule type" value="Genomic_DNA"/>
</dbReference>
<reference evidence="2 3" key="1">
    <citation type="submission" date="2021-06" db="EMBL/GenBank/DDBJ databases">
        <title>Genome sequence of Babesia caballi.</title>
        <authorList>
            <person name="Yamagishi J."/>
            <person name="Kidaka T."/>
            <person name="Ochi A."/>
        </authorList>
    </citation>
    <scope>NUCLEOTIDE SEQUENCE [LARGE SCALE GENOMIC DNA]</scope>
    <source>
        <strain evidence="2">USDA-D6B2</strain>
    </source>
</reference>
<evidence type="ECO:0000256" key="1">
    <source>
        <dbReference type="SAM" id="SignalP"/>
    </source>
</evidence>